<evidence type="ECO:0000313" key="1">
    <source>
        <dbReference type="EMBL" id="PAV81414.1"/>
    </source>
</evidence>
<dbReference type="EMBL" id="LIAE01007179">
    <property type="protein sequence ID" value="PAV81414.1"/>
    <property type="molecule type" value="Genomic_DNA"/>
</dbReference>
<sequence length="116" mass="13195">MVTFEVPKILANKQTHTFRIVQVCVCVCNGKLSIFAGLDGVRCLREEDEARKLQAERWRESGLGQGLLKRAQRVLTRKLLQLPSCNEASRTKRTWKFFPQSGPVPAISHRVDDPHP</sequence>
<evidence type="ECO:0000313" key="2">
    <source>
        <dbReference type="Proteomes" id="UP000218231"/>
    </source>
</evidence>
<organism evidence="1 2">
    <name type="scientific">Diploscapter pachys</name>
    <dbReference type="NCBI Taxonomy" id="2018661"/>
    <lineage>
        <taxon>Eukaryota</taxon>
        <taxon>Metazoa</taxon>
        <taxon>Ecdysozoa</taxon>
        <taxon>Nematoda</taxon>
        <taxon>Chromadorea</taxon>
        <taxon>Rhabditida</taxon>
        <taxon>Rhabditina</taxon>
        <taxon>Rhabditomorpha</taxon>
        <taxon>Rhabditoidea</taxon>
        <taxon>Rhabditidae</taxon>
        <taxon>Diploscapter</taxon>
    </lineage>
</organism>
<name>A0A2A2L5J7_9BILA</name>
<proteinExistence type="predicted"/>
<keyword evidence="2" id="KW-1185">Reference proteome</keyword>
<reference evidence="1 2" key="1">
    <citation type="journal article" date="2017" name="Curr. Biol.">
        <title>Genome architecture and evolution of a unichromosomal asexual nematode.</title>
        <authorList>
            <person name="Fradin H."/>
            <person name="Zegar C."/>
            <person name="Gutwein M."/>
            <person name="Lucas J."/>
            <person name="Kovtun M."/>
            <person name="Corcoran D."/>
            <person name="Baugh L.R."/>
            <person name="Kiontke K."/>
            <person name="Gunsalus K."/>
            <person name="Fitch D.H."/>
            <person name="Piano F."/>
        </authorList>
    </citation>
    <scope>NUCLEOTIDE SEQUENCE [LARGE SCALE GENOMIC DNA]</scope>
    <source>
        <strain evidence="1">PF1309</strain>
    </source>
</reference>
<dbReference type="AlphaFoldDB" id="A0A2A2L5J7"/>
<comment type="caution">
    <text evidence="1">The sequence shown here is derived from an EMBL/GenBank/DDBJ whole genome shotgun (WGS) entry which is preliminary data.</text>
</comment>
<dbReference type="Proteomes" id="UP000218231">
    <property type="component" value="Unassembled WGS sequence"/>
</dbReference>
<accession>A0A2A2L5J7</accession>
<protein>
    <submittedName>
        <fullName evidence="1">Uncharacterized protein</fullName>
    </submittedName>
</protein>
<gene>
    <name evidence="1" type="ORF">WR25_22227</name>
</gene>